<dbReference type="EC" id="2.7.13.3" evidence="9"/>
<dbReference type="GO" id="GO:0003700">
    <property type="term" value="F:DNA-binding transcription factor activity"/>
    <property type="evidence" value="ECO:0007669"/>
    <property type="project" value="InterPro"/>
</dbReference>
<dbReference type="PANTHER" id="PTHR43547">
    <property type="entry name" value="TWO-COMPONENT HISTIDINE KINASE"/>
    <property type="match status" value="1"/>
</dbReference>
<dbReference type="EMBL" id="SNRY01000001">
    <property type="protein sequence ID" value="KAA6352617.1"/>
    <property type="molecule type" value="Genomic_DNA"/>
</dbReference>
<dbReference type="PROSITE" id="PS50109">
    <property type="entry name" value="HIS_KIN"/>
    <property type="match status" value="1"/>
</dbReference>
<keyword evidence="5" id="KW-1133">Transmembrane helix</keyword>
<dbReference type="Gene3D" id="3.40.50.2300">
    <property type="match status" value="1"/>
</dbReference>
<keyword evidence="9" id="KW-0808">Transferase</keyword>
<dbReference type="Gene3D" id="1.10.287.130">
    <property type="match status" value="1"/>
</dbReference>
<name>A0A5J4T2S3_9ZZZZ</name>
<dbReference type="SMART" id="SM00388">
    <property type="entry name" value="HisKA"/>
    <property type="match status" value="1"/>
</dbReference>
<dbReference type="Gene3D" id="2.130.10.10">
    <property type="entry name" value="YVTN repeat-like/Quinoprotein amine dehydrogenase"/>
    <property type="match status" value="2"/>
</dbReference>
<keyword evidence="5" id="KW-0472">Membrane</keyword>
<dbReference type="SMART" id="SM00448">
    <property type="entry name" value="REC"/>
    <property type="match status" value="1"/>
</dbReference>
<dbReference type="Gene3D" id="2.60.40.10">
    <property type="entry name" value="Immunoglobulins"/>
    <property type="match status" value="1"/>
</dbReference>
<dbReference type="InterPro" id="IPR015943">
    <property type="entry name" value="WD40/YVTN_repeat-like_dom_sf"/>
</dbReference>
<keyword evidence="4" id="KW-0175">Coiled coil</keyword>
<dbReference type="Pfam" id="PF00512">
    <property type="entry name" value="HisKA"/>
    <property type="match status" value="1"/>
</dbReference>
<dbReference type="CDD" id="cd17574">
    <property type="entry name" value="REC_OmpR"/>
    <property type="match status" value="1"/>
</dbReference>
<evidence type="ECO:0000256" key="4">
    <source>
        <dbReference type="SAM" id="Coils"/>
    </source>
</evidence>
<keyword evidence="1" id="KW-0597">Phosphoprotein</keyword>
<dbReference type="InterPro" id="IPR013783">
    <property type="entry name" value="Ig-like_fold"/>
</dbReference>
<keyword evidence="5" id="KW-0812">Transmembrane</keyword>
<sequence>MMKTHLYLILLSSFFLPANILLNAQEQFSTRYNITYVTMDNGLLHNFIDDIYKDKQGFLWISTEGGGLSRYDGYEFVHYNTNTLHIKLKSNFIGNTCEDDFGRLWIVSESGIDILNLSTLRSVILEDPEDVFQNLINQSAIRVIKDNKGCIWLCCGNSLHKIAFDHKGNIAKIFTLPTSLPQPLQYIAMYDADKDGNIWAGVGNTVCKLYSTEDEKLQAFPVAPCLKLESGTIVSAFKVKDNEVWIGTNKGLIRYSRNGETAKHYEYEKNNIRSLSQNHITDLAVTNDKQLLVSTLKGINIYNPATDDFEQIIQENKLTTSSLNSNFVNCILIDGDIIWIGTESGGINKMTPRKLSVRNYIYDKDNSYSLSKNPVNAIYEDVKGNLWVGTVEGGLNRKAKENDRFIHYTSDSPSKLSHNSVSAIAADATNRLWVGTWGNGISLFDLNHPEHPAIKYISSQTHPGFPVDFIGSLCYDPINEGIWIGANPGIYFYQFATEKLLSLFSNKTVENAPGAIGAIIDPQGKLWMGCMEGVYIIDLHAHSGNQFSYRHLKYKLDDPASHRIEKIGCFYLANDGTLWIGSNGYGIYKYIPEEGGSGSFISYTTDQGLINNSIRGILEDEKGCLWISTNNGLSCFDTTSDRFTNYTKEDGLLGNQFYWNAYCRSQSGLLYFGGIDGLVAVDPHRRLTQIPPAKVTLTKLRVVNEEIFSGINYIDTDISQTKTLHLHERDKSFSLEFSALNFESQATAIYCYRLVGFDDHWIELPTGRRFAGYTNLPPGKYTFQVKYSLEGVTEDTPVTELTIIVSPFFYKTVWFILLMILLSACTIFYIYKRRIRTLQSQKELLHRTVEERTHELEQQKLILENQTKELSRQNDMLTRQNEKITRQKAQLIRMSKKVQELTIDKLSFFTNITHEFRTPITLIIGPIEKALKLSYNPKVIEQLNFVERNSKYLLSLVNQLMDFRKVESGNLEIVKVKGDFLKFIDTLLLPFEIFAGERNISIRKLSRLRTPEILFDQDAMQKVITNLFSNAIKFTPDGGTVSLYVATLTDRETGKEKLYINVRDTGTGIVEEDLTKIFNRFYQSSNRNKFPVYGQSGTGIGLYLSKRIVQLHGGNIEARNNRKTGCSFRVTLLLPYQESPFAEDKVITSNPLFPYTENSNLIPSHFAPGRLTILIVEDNKDMRNYIRSILSEHYNTLEAENGIEAISVLSTSNVDFIISDLMMPLMDGIELSRRVKENFSISHIPFLMLTAKTAMESRLESYRTGVDEYLLKPFNEELLLTRITNILENRKRYRHQFAISMNPDALQMGEESSDKKFLNKALQIIKENYKNSYYEINDFIEAMGISKSLLNKKMQQIIGQSIGQFIRNYRLNVARDLIEKNRITKNMNISGIAYEVGFNDPKYFTRCFTKHFNITPSSLMGENE</sequence>
<dbReference type="InterPro" id="IPR011123">
    <property type="entry name" value="Y_Y_Y"/>
</dbReference>
<dbReference type="SUPFAM" id="SSF47384">
    <property type="entry name" value="Homodimeric domain of signal transducing histidine kinase"/>
    <property type="match status" value="1"/>
</dbReference>
<organism evidence="9">
    <name type="scientific">termite gut metagenome</name>
    <dbReference type="NCBI Taxonomy" id="433724"/>
    <lineage>
        <taxon>unclassified sequences</taxon>
        <taxon>metagenomes</taxon>
        <taxon>organismal metagenomes</taxon>
    </lineage>
</organism>
<dbReference type="InterPro" id="IPR036890">
    <property type="entry name" value="HATPase_C_sf"/>
</dbReference>
<reference evidence="9" key="1">
    <citation type="submission" date="2019-03" db="EMBL/GenBank/DDBJ databases">
        <title>Single cell metagenomics reveals metabolic interactions within the superorganism composed of flagellate Streblomastix strix and complex community of Bacteroidetes bacteria on its surface.</title>
        <authorList>
            <person name="Treitli S.C."/>
            <person name="Kolisko M."/>
            <person name="Husnik F."/>
            <person name="Keeling P."/>
            <person name="Hampl V."/>
        </authorList>
    </citation>
    <scope>NUCLEOTIDE SEQUENCE</scope>
    <source>
        <strain evidence="9">STM</strain>
    </source>
</reference>
<evidence type="ECO:0000259" key="8">
    <source>
        <dbReference type="PROSITE" id="PS50110"/>
    </source>
</evidence>
<dbReference type="InterPro" id="IPR036097">
    <property type="entry name" value="HisK_dim/P_sf"/>
</dbReference>
<dbReference type="CDD" id="cd00075">
    <property type="entry name" value="HATPase"/>
    <property type="match status" value="1"/>
</dbReference>
<proteinExistence type="predicted"/>
<dbReference type="InterPro" id="IPR003594">
    <property type="entry name" value="HATPase_dom"/>
</dbReference>
<dbReference type="PROSITE" id="PS01124">
    <property type="entry name" value="HTH_ARAC_FAMILY_2"/>
    <property type="match status" value="1"/>
</dbReference>
<feature type="domain" description="HTH araC/xylS-type" evidence="6">
    <location>
        <begin position="1319"/>
        <end position="1422"/>
    </location>
</feature>
<dbReference type="Pfam" id="PF07495">
    <property type="entry name" value="Y_Y_Y"/>
    <property type="match status" value="1"/>
</dbReference>
<dbReference type="InterPro" id="IPR005467">
    <property type="entry name" value="His_kinase_dom"/>
</dbReference>
<dbReference type="PRINTS" id="PR00344">
    <property type="entry name" value="BCTRLSENSOR"/>
</dbReference>
<evidence type="ECO:0000259" key="7">
    <source>
        <dbReference type="PROSITE" id="PS50109"/>
    </source>
</evidence>
<keyword evidence="2" id="KW-0805">Transcription regulation</keyword>
<dbReference type="CDD" id="cd00082">
    <property type="entry name" value="HisKA"/>
    <property type="match status" value="1"/>
</dbReference>
<feature type="domain" description="Histidine kinase" evidence="7">
    <location>
        <begin position="911"/>
        <end position="1136"/>
    </location>
</feature>
<dbReference type="SUPFAM" id="SSF52172">
    <property type="entry name" value="CheY-like"/>
    <property type="match status" value="1"/>
</dbReference>
<dbReference type="InterPro" id="IPR018060">
    <property type="entry name" value="HTH_AraC"/>
</dbReference>
<gene>
    <name evidence="9" type="ORF">EZS27_000069</name>
</gene>
<dbReference type="InterPro" id="IPR004358">
    <property type="entry name" value="Sig_transdc_His_kin-like_C"/>
</dbReference>
<dbReference type="SUPFAM" id="SSF55874">
    <property type="entry name" value="ATPase domain of HSP90 chaperone/DNA topoisomerase II/histidine kinase"/>
    <property type="match status" value="1"/>
</dbReference>
<feature type="transmembrane region" description="Helical" evidence="5">
    <location>
        <begin position="808"/>
        <end position="831"/>
    </location>
</feature>
<dbReference type="FunFam" id="1.10.287.130:FF:000034">
    <property type="entry name" value="Two-component system sensor histidine kinase/response regulator"/>
    <property type="match status" value="1"/>
</dbReference>
<dbReference type="SMART" id="SM00387">
    <property type="entry name" value="HATPase_c"/>
    <property type="match status" value="1"/>
</dbReference>
<comment type="caution">
    <text evidence="9">The sequence shown here is derived from an EMBL/GenBank/DDBJ whole genome shotgun (WGS) entry which is preliminary data.</text>
</comment>
<feature type="coiled-coil region" evidence="4">
    <location>
        <begin position="846"/>
        <end position="894"/>
    </location>
</feature>
<dbReference type="PANTHER" id="PTHR43547:SF2">
    <property type="entry name" value="HYBRID SIGNAL TRANSDUCTION HISTIDINE KINASE C"/>
    <property type="match status" value="1"/>
</dbReference>
<evidence type="ECO:0000313" key="9">
    <source>
        <dbReference type="EMBL" id="KAA6352617.1"/>
    </source>
</evidence>
<dbReference type="SUPFAM" id="SSF46689">
    <property type="entry name" value="Homeodomain-like"/>
    <property type="match status" value="1"/>
</dbReference>
<dbReference type="Pfam" id="PF07494">
    <property type="entry name" value="Reg_prop"/>
    <property type="match status" value="4"/>
</dbReference>
<feature type="domain" description="Response regulatory" evidence="8">
    <location>
        <begin position="1172"/>
        <end position="1287"/>
    </location>
</feature>
<protein>
    <submittedName>
        <fullName evidence="9">Sensor histidine kinase TmoS</fullName>
        <ecNumber evidence="9">2.7.13.3</ecNumber>
    </submittedName>
</protein>
<dbReference type="InterPro" id="IPR003661">
    <property type="entry name" value="HisK_dim/P_dom"/>
</dbReference>
<evidence type="ECO:0000256" key="2">
    <source>
        <dbReference type="ARBA" id="ARBA00023015"/>
    </source>
</evidence>
<dbReference type="Pfam" id="PF02518">
    <property type="entry name" value="HATPase_c"/>
    <property type="match status" value="1"/>
</dbReference>
<dbReference type="Pfam" id="PF12833">
    <property type="entry name" value="HTH_18"/>
    <property type="match status" value="1"/>
</dbReference>
<keyword evidence="3" id="KW-0804">Transcription</keyword>
<dbReference type="InterPro" id="IPR011110">
    <property type="entry name" value="Reg_prop"/>
</dbReference>
<evidence type="ECO:0000256" key="1">
    <source>
        <dbReference type="ARBA" id="ARBA00022553"/>
    </source>
</evidence>
<dbReference type="InterPro" id="IPR001789">
    <property type="entry name" value="Sig_transdc_resp-reg_receiver"/>
</dbReference>
<keyword evidence="9" id="KW-0418">Kinase</keyword>
<dbReference type="GO" id="GO:0043565">
    <property type="term" value="F:sequence-specific DNA binding"/>
    <property type="evidence" value="ECO:0007669"/>
    <property type="project" value="InterPro"/>
</dbReference>
<dbReference type="SUPFAM" id="SSF63829">
    <property type="entry name" value="Calcium-dependent phosphotriesterase"/>
    <property type="match status" value="3"/>
</dbReference>
<evidence type="ECO:0000259" key="6">
    <source>
        <dbReference type="PROSITE" id="PS01124"/>
    </source>
</evidence>
<dbReference type="GO" id="GO:0000155">
    <property type="term" value="F:phosphorelay sensor kinase activity"/>
    <property type="evidence" value="ECO:0007669"/>
    <property type="project" value="InterPro"/>
</dbReference>
<dbReference type="InterPro" id="IPR009057">
    <property type="entry name" value="Homeodomain-like_sf"/>
</dbReference>
<dbReference type="InterPro" id="IPR011006">
    <property type="entry name" value="CheY-like_superfamily"/>
</dbReference>
<dbReference type="SMART" id="SM00342">
    <property type="entry name" value="HTH_ARAC"/>
    <property type="match status" value="1"/>
</dbReference>
<evidence type="ECO:0000256" key="3">
    <source>
        <dbReference type="ARBA" id="ARBA00023163"/>
    </source>
</evidence>
<dbReference type="PROSITE" id="PS50110">
    <property type="entry name" value="RESPONSE_REGULATORY"/>
    <property type="match status" value="1"/>
</dbReference>
<accession>A0A5J4T2S3</accession>
<evidence type="ECO:0000256" key="5">
    <source>
        <dbReference type="SAM" id="Phobius"/>
    </source>
</evidence>
<dbReference type="Pfam" id="PF00072">
    <property type="entry name" value="Response_reg"/>
    <property type="match status" value="1"/>
</dbReference>
<dbReference type="Gene3D" id="3.30.565.10">
    <property type="entry name" value="Histidine kinase-like ATPase, C-terminal domain"/>
    <property type="match status" value="1"/>
</dbReference>
<dbReference type="Gene3D" id="1.10.10.60">
    <property type="entry name" value="Homeodomain-like"/>
    <property type="match status" value="1"/>
</dbReference>